<dbReference type="STRING" id="29845.A0A1V6RYE0"/>
<keyword evidence="3" id="KW-1185">Reference proteome</keyword>
<dbReference type="Proteomes" id="UP000191518">
    <property type="component" value="Unassembled WGS sequence"/>
</dbReference>
<evidence type="ECO:0000313" key="3">
    <source>
        <dbReference type="Proteomes" id="UP000191518"/>
    </source>
</evidence>
<evidence type="ECO:0000256" key="1">
    <source>
        <dbReference type="SAM" id="MobiDB-lite"/>
    </source>
</evidence>
<name>A0A1V6RYE0_9EURO</name>
<gene>
    <name evidence="2" type="ORF">PENVUL_c016G01517</name>
</gene>
<dbReference type="AlphaFoldDB" id="A0A1V6RYE0"/>
<feature type="region of interest" description="Disordered" evidence="1">
    <location>
        <begin position="400"/>
        <end position="437"/>
    </location>
</feature>
<protein>
    <recommendedName>
        <fullName evidence="4">DUF4939 domain-containing protein</fullName>
    </recommendedName>
</protein>
<organism evidence="2 3">
    <name type="scientific">Penicillium vulpinum</name>
    <dbReference type="NCBI Taxonomy" id="29845"/>
    <lineage>
        <taxon>Eukaryota</taxon>
        <taxon>Fungi</taxon>
        <taxon>Dikarya</taxon>
        <taxon>Ascomycota</taxon>
        <taxon>Pezizomycotina</taxon>
        <taxon>Eurotiomycetes</taxon>
        <taxon>Eurotiomycetidae</taxon>
        <taxon>Eurotiales</taxon>
        <taxon>Aspergillaceae</taxon>
        <taxon>Penicillium</taxon>
    </lineage>
</organism>
<accession>A0A1V6RYE0</accession>
<feature type="region of interest" description="Disordered" evidence="1">
    <location>
        <begin position="1"/>
        <end position="28"/>
    </location>
</feature>
<evidence type="ECO:0008006" key="4">
    <source>
        <dbReference type="Google" id="ProtNLM"/>
    </source>
</evidence>
<comment type="caution">
    <text evidence="2">The sequence shown here is derived from an EMBL/GenBank/DDBJ whole genome shotgun (WGS) entry which is preliminary data.</text>
</comment>
<proteinExistence type="predicted"/>
<sequence>MHAKTRPEPAASLAPPAPDWSSDTRSTIDQSTVIMAKKIVTSETEVGAEQQELKPDPAQSNIANPEAYDDSDNSTYRGCPSWIQQLEQGIADYENFIRWVKEDPSRVYYTIVSAQAEYKKLHEQTVEQTNNALEAHRARAVTEAAETQHSAEIAQAEWDILKIQYYSAVGEASDSACEPRRLQANEPTRVHPEVLASIENPDRIGSNQYSFPAASVGEDVEPRISKSTRLADPEKLDDGVNPPFESWLLDMQGKLFFNPDHYPTEKHRIIYVTSRTTGPAHLHLNARLRQDAVLPYNTVQDMFDDLEFRFGDLNYATEACGCLDRPNMKPKDDFHTFLCKFLYRSGGSREPFELLKHELHARLTKELKRAVMPEYLYKGVTFDEFTKRCGQESSRLQRECRKNNRKNWKRGGNTPPRPDKPSSNVVETPPAPGADEW</sequence>
<reference evidence="3" key="1">
    <citation type="journal article" date="2017" name="Nat. Microbiol.">
        <title>Global analysis of biosynthetic gene clusters reveals vast potential of secondary metabolite production in Penicillium species.</title>
        <authorList>
            <person name="Nielsen J.C."/>
            <person name="Grijseels S."/>
            <person name="Prigent S."/>
            <person name="Ji B."/>
            <person name="Dainat J."/>
            <person name="Nielsen K.F."/>
            <person name="Frisvad J.C."/>
            <person name="Workman M."/>
            <person name="Nielsen J."/>
        </authorList>
    </citation>
    <scope>NUCLEOTIDE SEQUENCE [LARGE SCALE GENOMIC DNA]</scope>
    <source>
        <strain evidence="3">IBT 29486</strain>
    </source>
</reference>
<dbReference type="EMBL" id="MDYP01000016">
    <property type="protein sequence ID" value="OQE06791.1"/>
    <property type="molecule type" value="Genomic_DNA"/>
</dbReference>
<feature type="region of interest" description="Disordered" evidence="1">
    <location>
        <begin position="44"/>
        <end position="74"/>
    </location>
</feature>
<evidence type="ECO:0000313" key="2">
    <source>
        <dbReference type="EMBL" id="OQE06791.1"/>
    </source>
</evidence>